<comment type="caution">
    <text evidence="2">The sequence shown here is derived from an EMBL/GenBank/DDBJ whole genome shotgun (WGS) entry which is preliminary data.</text>
</comment>
<protein>
    <submittedName>
        <fullName evidence="2">Uncharacterized protein</fullName>
    </submittedName>
</protein>
<name>A0ABD1CUK2_CULPP</name>
<feature type="transmembrane region" description="Helical" evidence="1">
    <location>
        <begin position="89"/>
        <end position="111"/>
    </location>
</feature>
<keyword evidence="3" id="KW-1185">Reference proteome</keyword>
<feature type="transmembrane region" description="Helical" evidence="1">
    <location>
        <begin position="63"/>
        <end position="83"/>
    </location>
</feature>
<organism evidence="2 3">
    <name type="scientific">Culex pipiens pipiens</name>
    <name type="common">Northern house mosquito</name>
    <dbReference type="NCBI Taxonomy" id="38569"/>
    <lineage>
        <taxon>Eukaryota</taxon>
        <taxon>Metazoa</taxon>
        <taxon>Ecdysozoa</taxon>
        <taxon>Arthropoda</taxon>
        <taxon>Hexapoda</taxon>
        <taxon>Insecta</taxon>
        <taxon>Pterygota</taxon>
        <taxon>Neoptera</taxon>
        <taxon>Endopterygota</taxon>
        <taxon>Diptera</taxon>
        <taxon>Nematocera</taxon>
        <taxon>Culicoidea</taxon>
        <taxon>Culicidae</taxon>
        <taxon>Culicinae</taxon>
        <taxon>Culicini</taxon>
        <taxon>Culex</taxon>
        <taxon>Culex</taxon>
    </lineage>
</organism>
<feature type="transmembrane region" description="Helical" evidence="1">
    <location>
        <begin position="131"/>
        <end position="148"/>
    </location>
</feature>
<keyword evidence="1" id="KW-0472">Membrane</keyword>
<accession>A0ABD1CUK2</accession>
<dbReference type="Proteomes" id="UP001562425">
    <property type="component" value="Unassembled WGS sequence"/>
</dbReference>
<evidence type="ECO:0000313" key="3">
    <source>
        <dbReference type="Proteomes" id="UP001562425"/>
    </source>
</evidence>
<dbReference type="AlphaFoldDB" id="A0ABD1CUK2"/>
<reference evidence="2 3" key="1">
    <citation type="submission" date="2024-05" db="EMBL/GenBank/DDBJ databases">
        <title>Culex pipiens pipiens assembly and annotation.</title>
        <authorList>
            <person name="Alout H."/>
            <person name="Durand T."/>
        </authorList>
    </citation>
    <scope>NUCLEOTIDE SEQUENCE [LARGE SCALE GENOMIC DNA]</scope>
    <source>
        <strain evidence="2">HA-2024</strain>
        <tissue evidence="2">Whole body</tissue>
    </source>
</reference>
<evidence type="ECO:0000256" key="1">
    <source>
        <dbReference type="SAM" id="Phobius"/>
    </source>
</evidence>
<evidence type="ECO:0000313" key="2">
    <source>
        <dbReference type="EMBL" id="KAL1380088.1"/>
    </source>
</evidence>
<keyword evidence="1" id="KW-0812">Transmembrane</keyword>
<feature type="transmembrane region" description="Helical" evidence="1">
    <location>
        <begin position="160"/>
        <end position="178"/>
    </location>
</feature>
<proteinExistence type="predicted"/>
<keyword evidence="1" id="KW-1133">Transmembrane helix</keyword>
<sequence length="218" mass="25743">MNLILLVKQFYDRGKSQVKAFKRTLTKDFDHSSDYFFGLDLLMALSGARLNSRNTTVRRWWTIYRWLIPLPMIVIFWNGYLHIKRQAKLDIVLSSVQAMVGFVVIISRVLLILWHYEPLMEVRRYVNRRKFVYYSTTLNLASGAIYLSQLKTLTLFSIHTLYYCLLIALECASLTRMVNLLTEANQSIGWELYNLEWPIKLECDEKFQREYRKGSGSC</sequence>
<gene>
    <name evidence="2" type="ORF">pipiens_003635</name>
</gene>
<dbReference type="EMBL" id="JBEHCU010009323">
    <property type="protein sequence ID" value="KAL1380088.1"/>
    <property type="molecule type" value="Genomic_DNA"/>
</dbReference>